<organism evidence="1 2">
    <name type="scientific">Frigoriglobus tundricola</name>
    <dbReference type="NCBI Taxonomy" id="2774151"/>
    <lineage>
        <taxon>Bacteria</taxon>
        <taxon>Pseudomonadati</taxon>
        <taxon>Planctomycetota</taxon>
        <taxon>Planctomycetia</taxon>
        <taxon>Gemmatales</taxon>
        <taxon>Gemmataceae</taxon>
        <taxon>Frigoriglobus</taxon>
    </lineage>
</organism>
<reference evidence="2" key="1">
    <citation type="submission" date="2020-05" db="EMBL/GenBank/DDBJ databases">
        <title>Frigoriglobus tundricola gen. nov., sp. nov., a psychrotolerant cellulolytic planctomycete of the family Gemmataceae with two divergent copies of 16S rRNA gene.</title>
        <authorList>
            <person name="Kulichevskaya I.S."/>
            <person name="Ivanova A.A."/>
            <person name="Naumoff D.G."/>
            <person name="Beletsky A.V."/>
            <person name="Rijpstra W.I.C."/>
            <person name="Sinninghe Damste J.S."/>
            <person name="Mardanov A.V."/>
            <person name="Ravin N.V."/>
            <person name="Dedysh S.N."/>
        </authorList>
    </citation>
    <scope>NUCLEOTIDE SEQUENCE [LARGE SCALE GENOMIC DNA]</scope>
    <source>
        <strain evidence="2">PL17</strain>
    </source>
</reference>
<evidence type="ECO:0000313" key="2">
    <source>
        <dbReference type="Proteomes" id="UP000503447"/>
    </source>
</evidence>
<evidence type="ECO:0000313" key="1">
    <source>
        <dbReference type="EMBL" id="QJW94916.1"/>
    </source>
</evidence>
<sequence length="37" mass="4428">MFTLGEKPTTEQLLDWLPDRWLLNRMRNPAARERNTG</sequence>
<keyword evidence="2" id="KW-1185">Reference proteome</keyword>
<accession>A0A6M5YNL0</accession>
<dbReference type="EMBL" id="CP053452">
    <property type="protein sequence ID" value="QJW94916.1"/>
    <property type="molecule type" value="Genomic_DNA"/>
</dbReference>
<name>A0A6M5YNL0_9BACT</name>
<proteinExistence type="predicted"/>
<dbReference type="Proteomes" id="UP000503447">
    <property type="component" value="Chromosome"/>
</dbReference>
<gene>
    <name evidence="1" type="ORF">FTUN_2442</name>
</gene>
<dbReference type="AlphaFoldDB" id="A0A6M5YNL0"/>
<dbReference type="KEGG" id="ftj:FTUN_2442"/>
<protein>
    <submittedName>
        <fullName evidence="1">Uncharacterized protein</fullName>
    </submittedName>
</protein>